<dbReference type="RefSeq" id="XP_012204002.1">
    <property type="nucleotide sequence ID" value="XM_012348612.1"/>
</dbReference>
<accession>A0A067C4B2</accession>
<organism evidence="3 4">
    <name type="scientific">Saprolegnia parasitica (strain CBS 223.65)</name>
    <dbReference type="NCBI Taxonomy" id="695850"/>
    <lineage>
        <taxon>Eukaryota</taxon>
        <taxon>Sar</taxon>
        <taxon>Stramenopiles</taxon>
        <taxon>Oomycota</taxon>
        <taxon>Saprolegniomycetes</taxon>
        <taxon>Saprolegniales</taxon>
        <taxon>Saprolegniaceae</taxon>
        <taxon>Saprolegnia</taxon>
    </lineage>
</organism>
<evidence type="ECO:0000313" key="4">
    <source>
        <dbReference type="Proteomes" id="UP000030745"/>
    </source>
</evidence>
<keyword evidence="4" id="KW-1185">Reference proteome</keyword>
<dbReference type="InterPro" id="IPR031972">
    <property type="entry name" value="CSRNP_N"/>
</dbReference>
<evidence type="ECO:0000256" key="1">
    <source>
        <dbReference type="SAM" id="MobiDB-lite"/>
    </source>
</evidence>
<dbReference type="Pfam" id="PF16019">
    <property type="entry name" value="CSRNP_N"/>
    <property type="match status" value="1"/>
</dbReference>
<dbReference type="VEuPathDB" id="FungiDB:SPRG_09178"/>
<name>A0A067C4B2_SAPPC</name>
<gene>
    <name evidence="3" type="ORF">SPRG_09178</name>
</gene>
<protein>
    <recommendedName>
        <fullName evidence="2">Cysteine/serine-rich nuclear protein N-terminal domain-containing protein</fullName>
    </recommendedName>
</protein>
<dbReference type="KEGG" id="spar:SPRG_09178"/>
<feature type="region of interest" description="Disordered" evidence="1">
    <location>
        <begin position="1"/>
        <end position="32"/>
    </location>
</feature>
<feature type="domain" description="Cysteine/serine-rich nuclear protein N-terminal" evidence="2">
    <location>
        <begin position="27"/>
        <end position="92"/>
    </location>
</feature>
<evidence type="ECO:0000259" key="2">
    <source>
        <dbReference type="Pfam" id="PF16019"/>
    </source>
</evidence>
<dbReference type="OMA" id="HTIREKP"/>
<dbReference type="AlphaFoldDB" id="A0A067C4B2"/>
<dbReference type="EMBL" id="KK583233">
    <property type="protein sequence ID" value="KDO25353.1"/>
    <property type="molecule type" value="Genomic_DNA"/>
</dbReference>
<dbReference type="GeneID" id="24131367"/>
<reference evidence="3 4" key="1">
    <citation type="journal article" date="2013" name="PLoS Genet.">
        <title>Distinctive expansion of potential virulence genes in the genome of the oomycete fish pathogen Saprolegnia parasitica.</title>
        <authorList>
            <person name="Jiang R.H."/>
            <person name="de Bruijn I."/>
            <person name="Haas B.J."/>
            <person name="Belmonte R."/>
            <person name="Lobach L."/>
            <person name="Christie J."/>
            <person name="van den Ackerveken G."/>
            <person name="Bottin A."/>
            <person name="Bulone V."/>
            <person name="Diaz-Moreno S.M."/>
            <person name="Dumas B."/>
            <person name="Fan L."/>
            <person name="Gaulin E."/>
            <person name="Govers F."/>
            <person name="Grenville-Briggs L.J."/>
            <person name="Horner N.R."/>
            <person name="Levin J.Z."/>
            <person name="Mammella M."/>
            <person name="Meijer H.J."/>
            <person name="Morris P."/>
            <person name="Nusbaum C."/>
            <person name="Oome S."/>
            <person name="Phillips A.J."/>
            <person name="van Rooyen D."/>
            <person name="Rzeszutek E."/>
            <person name="Saraiva M."/>
            <person name="Secombes C.J."/>
            <person name="Seidl M.F."/>
            <person name="Snel B."/>
            <person name="Stassen J.H."/>
            <person name="Sykes S."/>
            <person name="Tripathy S."/>
            <person name="van den Berg H."/>
            <person name="Vega-Arreguin J.C."/>
            <person name="Wawra S."/>
            <person name="Young S.K."/>
            <person name="Zeng Q."/>
            <person name="Dieguez-Uribeondo J."/>
            <person name="Russ C."/>
            <person name="Tyler B.M."/>
            <person name="van West P."/>
        </authorList>
    </citation>
    <scope>NUCLEOTIDE SEQUENCE [LARGE SCALE GENOMIC DNA]</scope>
    <source>
        <strain evidence="3 4">CBS 223.65</strain>
    </source>
</reference>
<evidence type="ECO:0000313" key="3">
    <source>
        <dbReference type="EMBL" id="KDO25353.1"/>
    </source>
</evidence>
<sequence>MLQRKQSEGTATKRRPRSSDGPSTPKRAKTVHFSSATVYEFRRAHGGSAVPSEDGPPLGMAYVHQRVQCVDIASIETTPRRINRYSSAERRAIFKKLSYPSRLVEDFCADAAHIRASRRATTTQFAMDVTKRLVYQRDRKQQRDRNNTERKALEH</sequence>
<feature type="region of interest" description="Disordered" evidence="1">
    <location>
        <begin position="136"/>
        <end position="155"/>
    </location>
</feature>
<proteinExistence type="predicted"/>
<dbReference type="Proteomes" id="UP000030745">
    <property type="component" value="Unassembled WGS sequence"/>
</dbReference>